<evidence type="ECO:0000256" key="1">
    <source>
        <dbReference type="ARBA" id="ARBA00004141"/>
    </source>
</evidence>
<evidence type="ECO:0000256" key="3">
    <source>
        <dbReference type="ARBA" id="ARBA00022989"/>
    </source>
</evidence>
<dbReference type="PIRSF" id="PIRSF015380">
    <property type="entry name" value="Site-sp_rcmb"/>
    <property type="match status" value="1"/>
</dbReference>
<evidence type="ECO:0000313" key="7">
    <source>
        <dbReference type="Proteomes" id="UP000237839"/>
    </source>
</evidence>
<keyword evidence="3 5" id="KW-1133">Transmembrane helix</keyword>
<keyword evidence="2 5" id="KW-0812">Transmembrane</keyword>
<keyword evidence="7" id="KW-1185">Reference proteome</keyword>
<sequence length="669" mass="75671">MSIDFILEQIANTPTSSDTELIRDLVAAIRPKHADNIELATDRLHALSFKLTAQPKYAVALRNYLFELVSSRKITHLCTDTGITLSEGFWSAAWQRLLYKFLPPLVNNDYLRDVIGTIFHQVDDHVWINGVDEQVWLDLIDAIGFRIRGAHVKQKSNLNELMSAMQVLSYRISAIGLESELVRNYPSIERYESPFLRQNDEINDYIKEYRNWVVDHSAVHRDSQQIEVLLAQCEEIVIKIRRTAAQQGVSVSLTRLLLRVTESIARLRIMLALIEAPNKKQTLHIGFRLFKELVYFDNRKYSIRELIGTNTQLLTMQVTEHAGRSGEHYVASNRREWVEMLRSASGAGFIVGFMATMKILMSKLLLAPFGYAFLFSLNYSLGFMLVHIMHFTIATKQPAMTAALIAKSLDQSKHKLDDLCELVVQVIRTQFIAILGNVAIAIPTAYAIAWAWYSSTGHHLVDPDKARHLLDDINPFASLSLFHAAIAGVCLFLSGLISGYYDNKASYSHIPERLLQLSSMQWLFGMARWKRMTDYIGNNLGALAGNFFFGIMLGSIGQIGVFLGLPIDIRHITFSSANFAFALVGLEHQLTWQVWVISLVGIVLIGIVNLAVSFSLALFVAMRSRGVSFEQTGELIALLWKRFIKHGRDFFFPPKEMDLPESGSEHGKE</sequence>
<feature type="transmembrane region" description="Helical" evidence="5">
    <location>
        <begin position="596"/>
        <end position="621"/>
    </location>
</feature>
<dbReference type="RefSeq" id="WP_165794961.1">
    <property type="nucleotide sequence ID" value="NZ_PUGF01000008.1"/>
</dbReference>
<accession>A0A2S9GZW2</accession>
<dbReference type="InterPro" id="IPR011385">
    <property type="entry name" value="Site-sp_rcmbase"/>
</dbReference>
<dbReference type="Gene3D" id="1.20.1080.10">
    <property type="entry name" value="Glycerol uptake facilitator protein"/>
    <property type="match status" value="1"/>
</dbReference>
<organism evidence="6 7">
    <name type="scientific">Solimicrobium silvestre</name>
    <dbReference type="NCBI Taxonomy" id="2099400"/>
    <lineage>
        <taxon>Bacteria</taxon>
        <taxon>Pseudomonadati</taxon>
        <taxon>Pseudomonadota</taxon>
        <taxon>Betaproteobacteria</taxon>
        <taxon>Burkholderiales</taxon>
        <taxon>Oxalobacteraceae</taxon>
        <taxon>Solimicrobium</taxon>
    </lineage>
</organism>
<dbReference type="Pfam" id="PF10136">
    <property type="entry name" value="SpecificRecomb"/>
    <property type="match status" value="1"/>
</dbReference>
<feature type="transmembrane region" description="Helical" evidence="5">
    <location>
        <begin position="371"/>
        <end position="393"/>
    </location>
</feature>
<feature type="transmembrane region" description="Helical" evidence="5">
    <location>
        <begin position="431"/>
        <end position="453"/>
    </location>
</feature>
<evidence type="ECO:0000256" key="2">
    <source>
        <dbReference type="ARBA" id="ARBA00022692"/>
    </source>
</evidence>
<comment type="subcellular location">
    <subcellularLocation>
        <location evidence="1">Membrane</location>
        <topology evidence="1">Multi-pass membrane protein</topology>
    </subcellularLocation>
</comment>
<dbReference type="GO" id="GO:0016020">
    <property type="term" value="C:membrane"/>
    <property type="evidence" value="ECO:0007669"/>
    <property type="project" value="UniProtKB-SubCell"/>
</dbReference>
<proteinExistence type="predicted"/>
<dbReference type="EMBL" id="PUGF01000008">
    <property type="protein sequence ID" value="PRC93240.1"/>
    <property type="molecule type" value="Genomic_DNA"/>
</dbReference>
<dbReference type="Proteomes" id="UP000237839">
    <property type="component" value="Unassembled WGS sequence"/>
</dbReference>
<dbReference type="InterPro" id="IPR023271">
    <property type="entry name" value="Aquaporin-like"/>
</dbReference>
<name>A0A2S9GZW2_9BURK</name>
<dbReference type="AlphaFoldDB" id="A0A2S9GZW2"/>
<feature type="transmembrane region" description="Helical" evidence="5">
    <location>
        <begin position="473"/>
        <end position="501"/>
    </location>
</feature>
<feature type="transmembrane region" description="Helical" evidence="5">
    <location>
        <begin position="541"/>
        <end position="565"/>
    </location>
</feature>
<keyword evidence="4 5" id="KW-0472">Membrane</keyword>
<evidence type="ECO:0000313" key="6">
    <source>
        <dbReference type="EMBL" id="PRC93240.1"/>
    </source>
</evidence>
<evidence type="ECO:0000256" key="5">
    <source>
        <dbReference type="SAM" id="Phobius"/>
    </source>
</evidence>
<gene>
    <name evidence="6" type="ORF">S2091_1978</name>
</gene>
<reference evidence="6 7" key="1">
    <citation type="submission" date="2018-02" db="EMBL/GenBank/DDBJ databases">
        <title>Solimicrobium silvestre gen. nov., sp. nov., isolated from alpine forest soil.</title>
        <authorList>
            <person name="Margesin R."/>
            <person name="Albuquerque L."/>
            <person name="Zhang D.-C."/>
            <person name="Froufe H.J.C."/>
            <person name="Severino R."/>
            <person name="Roxo I."/>
            <person name="Egas C."/>
            <person name="Da Costa M.S."/>
        </authorList>
    </citation>
    <scope>NUCLEOTIDE SEQUENCE [LARGE SCALE GENOMIC DNA]</scope>
    <source>
        <strain evidence="6 7">S20-91</strain>
    </source>
</reference>
<protein>
    <submittedName>
        <fullName evidence="6">Site-specific recombinase</fullName>
    </submittedName>
</protein>
<evidence type="ECO:0000256" key="4">
    <source>
        <dbReference type="ARBA" id="ARBA00023136"/>
    </source>
</evidence>
<comment type="caution">
    <text evidence="6">The sequence shown here is derived from an EMBL/GenBank/DDBJ whole genome shotgun (WGS) entry which is preliminary data.</text>
</comment>